<feature type="domain" description="Allantoicase" evidence="2">
    <location>
        <begin position="141"/>
        <end position="204"/>
    </location>
</feature>
<dbReference type="AlphaFoldDB" id="A0A292PIX3"/>
<dbReference type="EMBL" id="LN891200">
    <property type="protein sequence ID" value="CUS07522.1"/>
    <property type="molecule type" value="Genomic_DNA"/>
</dbReference>
<feature type="domain" description="Allantoicase" evidence="2">
    <location>
        <begin position="13"/>
        <end position="66"/>
    </location>
</feature>
<dbReference type="Gene3D" id="2.60.120.260">
    <property type="entry name" value="Galactose-binding domain-like"/>
    <property type="match status" value="2"/>
</dbReference>
<dbReference type="SUPFAM" id="SSF49785">
    <property type="entry name" value="Galactose-binding domain-like"/>
    <property type="match status" value="2"/>
</dbReference>
<accession>A0A292PIX3</accession>
<evidence type="ECO:0000313" key="4">
    <source>
        <dbReference type="Proteomes" id="UP001412239"/>
    </source>
</evidence>
<organism evidence="3 4">
    <name type="scientific">Tuber aestivum</name>
    <name type="common">summer truffle</name>
    <dbReference type="NCBI Taxonomy" id="59557"/>
    <lineage>
        <taxon>Eukaryota</taxon>
        <taxon>Fungi</taxon>
        <taxon>Dikarya</taxon>
        <taxon>Ascomycota</taxon>
        <taxon>Pezizomycotina</taxon>
        <taxon>Pezizomycetes</taxon>
        <taxon>Pezizales</taxon>
        <taxon>Tuberaceae</taxon>
        <taxon>Tuber</taxon>
    </lineage>
</organism>
<dbReference type="Proteomes" id="UP001412239">
    <property type="component" value="Unassembled WGS sequence"/>
</dbReference>
<reference evidence="3" key="1">
    <citation type="submission" date="2015-10" db="EMBL/GenBank/DDBJ databases">
        <authorList>
            <person name="Regsiter A."/>
            <person name="william w."/>
        </authorList>
    </citation>
    <scope>NUCLEOTIDE SEQUENCE</scope>
    <source>
        <strain evidence="3">Montdore</strain>
    </source>
</reference>
<evidence type="ECO:0000313" key="3">
    <source>
        <dbReference type="EMBL" id="CUS07522.1"/>
    </source>
</evidence>
<evidence type="ECO:0000256" key="1">
    <source>
        <dbReference type="ARBA" id="ARBA00009242"/>
    </source>
</evidence>
<proteinExistence type="inferred from homology"/>
<dbReference type="PANTHER" id="PTHR12045">
    <property type="entry name" value="ALLANTOICASE"/>
    <property type="match status" value="1"/>
</dbReference>
<name>A0A292PIX3_9PEZI</name>
<gene>
    <name evidence="3" type="ORF">GSTUAT00008403001</name>
</gene>
<dbReference type="PANTHER" id="PTHR12045:SF3">
    <property type="entry name" value="INACTIVE ALLANTOICASE-RELATED"/>
    <property type="match status" value="1"/>
</dbReference>
<comment type="similarity">
    <text evidence="1">Belongs to the allantoicase family.</text>
</comment>
<dbReference type="InterPro" id="IPR015908">
    <property type="entry name" value="Allantoicase_dom"/>
</dbReference>
<keyword evidence="4" id="KW-1185">Reference proteome</keyword>
<dbReference type="GO" id="GO:0000256">
    <property type="term" value="P:allantoin catabolic process"/>
    <property type="evidence" value="ECO:0007669"/>
    <property type="project" value="InterPro"/>
</dbReference>
<protein>
    <recommendedName>
        <fullName evidence="2">Allantoicase domain-containing protein</fullName>
    </recommendedName>
</protein>
<dbReference type="Pfam" id="PF03561">
    <property type="entry name" value="Allantoicase"/>
    <property type="match status" value="2"/>
</dbReference>
<sequence length="220" mass="24111">MTGVFPSPLEILWETRGHNRALADWVIIKLGVPSGKVYGFEIDTACFNENHGPAVTAEGTFLDGSHLDANTPVRIARFRSLGTTVPVFPSDPDAIIDLAHVSFGGLEISYRDRNFETKAANLLLPGRGKDPEPGHVDWVAVKVVIVDILLFCGNYSQAVEIYTINSSDQHIASDASGWELIVPAHSCEADKEHAFQSPSSRTLTEKRLLILKWPSFLTEG</sequence>
<dbReference type="GO" id="GO:0004037">
    <property type="term" value="F:allantoicase activity"/>
    <property type="evidence" value="ECO:0007669"/>
    <property type="project" value="InterPro"/>
</dbReference>
<evidence type="ECO:0000259" key="2">
    <source>
        <dbReference type="Pfam" id="PF03561"/>
    </source>
</evidence>
<dbReference type="InterPro" id="IPR005164">
    <property type="entry name" value="Allantoicase"/>
</dbReference>
<dbReference type="InterPro" id="IPR008979">
    <property type="entry name" value="Galactose-bd-like_sf"/>
</dbReference>